<protein>
    <submittedName>
        <fullName evidence="4">DnaD domain protein</fullName>
    </submittedName>
</protein>
<name>A0A9D2T692_9FIRM</name>
<dbReference type="NCBIfam" id="TIGR01446">
    <property type="entry name" value="DnaD_dom"/>
    <property type="match status" value="2"/>
</dbReference>
<feature type="compositionally biased region" description="Basic and acidic residues" evidence="2">
    <location>
        <begin position="127"/>
        <end position="139"/>
    </location>
</feature>
<evidence type="ECO:0000256" key="1">
    <source>
        <dbReference type="ARBA" id="ARBA00093462"/>
    </source>
</evidence>
<dbReference type="PANTHER" id="PTHR37293">
    <property type="entry name" value="PHAGE REPLICATION PROTEIN-RELATED"/>
    <property type="match status" value="1"/>
</dbReference>
<dbReference type="InterPro" id="IPR034829">
    <property type="entry name" value="DnaD-like_sf"/>
</dbReference>
<proteinExistence type="inferred from homology"/>
<feature type="region of interest" description="Disordered" evidence="2">
    <location>
        <begin position="325"/>
        <end position="348"/>
    </location>
</feature>
<gene>
    <name evidence="4" type="ORF">IAA04_03960</name>
</gene>
<evidence type="ECO:0000256" key="2">
    <source>
        <dbReference type="SAM" id="MobiDB-lite"/>
    </source>
</evidence>
<feature type="region of interest" description="Disordered" evidence="2">
    <location>
        <begin position="62"/>
        <end position="151"/>
    </location>
</feature>
<dbReference type="InterPro" id="IPR006343">
    <property type="entry name" value="DnaB/C_C"/>
</dbReference>
<dbReference type="InterPro" id="IPR053162">
    <property type="entry name" value="DnaD"/>
</dbReference>
<dbReference type="PIRSF" id="PIRSF033722">
    <property type="entry name" value="DnaD_CA_C3587_prd"/>
    <property type="match status" value="1"/>
</dbReference>
<dbReference type="InterPro" id="IPR017019">
    <property type="entry name" value="DNA_replication_prd_bac"/>
</dbReference>
<organism evidence="4 5">
    <name type="scientific">Candidatus Lachnoclostridium pullistercoris</name>
    <dbReference type="NCBI Taxonomy" id="2838632"/>
    <lineage>
        <taxon>Bacteria</taxon>
        <taxon>Bacillati</taxon>
        <taxon>Bacillota</taxon>
        <taxon>Clostridia</taxon>
        <taxon>Lachnospirales</taxon>
        <taxon>Lachnospiraceae</taxon>
    </lineage>
</organism>
<evidence type="ECO:0000313" key="5">
    <source>
        <dbReference type="Proteomes" id="UP000823883"/>
    </source>
</evidence>
<feature type="domain" description="DnaB/C C-terminal" evidence="3">
    <location>
        <begin position="176"/>
        <end position="242"/>
    </location>
</feature>
<dbReference type="EMBL" id="DWWL01000025">
    <property type="protein sequence ID" value="HJC47189.1"/>
    <property type="molecule type" value="Genomic_DNA"/>
</dbReference>
<dbReference type="Proteomes" id="UP000823883">
    <property type="component" value="Unassembled WGS sequence"/>
</dbReference>
<reference evidence="4" key="1">
    <citation type="journal article" date="2021" name="PeerJ">
        <title>Extensive microbial diversity within the chicken gut microbiome revealed by metagenomics and culture.</title>
        <authorList>
            <person name="Gilroy R."/>
            <person name="Ravi A."/>
            <person name="Getino M."/>
            <person name="Pursley I."/>
            <person name="Horton D.L."/>
            <person name="Alikhan N.F."/>
            <person name="Baker D."/>
            <person name="Gharbi K."/>
            <person name="Hall N."/>
            <person name="Watson M."/>
            <person name="Adriaenssens E.M."/>
            <person name="Foster-Nyarko E."/>
            <person name="Jarju S."/>
            <person name="Secka A."/>
            <person name="Antonio M."/>
            <person name="Oren A."/>
            <person name="Chaudhuri R.R."/>
            <person name="La Ragione R."/>
            <person name="Hildebrand F."/>
            <person name="Pallen M.J."/>
        </authorList>
    </citation>
    <scope>NUCLEOTIDE SEQUENCE</scope>
    <source>
        <strain evidence="4">CHK183-5548</strain>
    </source>
</reference>
<evidence type="ECO:0000259" key="3">
    <source>
        <dbReference type="Pfam" id="PF07261"/>
    </source>
</evidence>
<comment type="similarity">
    <text evidence="1">Belongs to the DnaB/DnaD family.</text>
</comment>
<evidence type="ECO:0000313" key="4">
    <source>
        <dbReference type="EMBL" id="HJC47189.1"/>
    </source>
</evidence>
<accession>A0A9D2T692</accession>
<dbReference type="Gene3D" id="1.10.10.630">
    <property type="entry name" value="DnaD domain-like"/>
    <property type="match status" value="2"/>
</dbReference>
<comment type="caution">
    <text evidence="4">The sequence shown here is derived from an EMBL/GenBank/DDBJ whole genome shotgun (WGS) entry which is preliminary data.</text>
</comment>
<dbReference type="AlphaFoldDB" id="A0A9D2T692"/>
<feature type="domain" description="DnaB/C C-terminal" evidence="3">
    <location>
        <begin position="263"/>
        <end position="324"/>
    </location>
</feature>
<dbReference type="SUPFAM" id="SSF158499">
    <property type="entry name" value="DnaD domain-like"/>
    <property type="match status" value="2"/>
</dbReference>
<dbReference type="PANTHER" id="PTHR37293:SF5">
    <property type="entry name" value="DNA REPLICATION PROTEIN"/>
    <property type="match status" value="1"/>
</dbReference>
<reference evidence="4" key="2">
    <citation type="submission" date="2021-04" db="EMBL/GenBank/DDBJ databases">
        <authorList>
            <person name="Gilroy R."/>
        </authorList>
    </citation>
    <scope>NUCLEOTIDE SEQUENCE</scope>
    <source>
        <strain evidence="4">CHK183-5548</strain>
    </source>
</reference>
<dbReference type="Pfam" id="PF07261">
    <property type="entry name" value="DnaB_2"/>
    <property type="match status" value="2"/>
</dbReference>
<sequence>MASANGEYVKVYLYILRHQNEKVDLPSIADALNHTEADVRRALAYWEKMGVLGELGENAAGASQEDAARASRGNTAHAPRENAVGASWENPSRASRETAAAVTGIPSGTSGKEAASAASHFSPMAGRNEEEAGGRKTAGDKSGISVPEKRKSYGKAELDRLQGDGEFSQLLYVAGQYMGRLLKPQDADMLAYLYDTLRMPSDVIEYVIEYCVQNRHNSIRYMEMVALNWHEKGIDTVAKAKAWTEHFNQDAFAVMKAFGINDRRPGNTEWDTIERWYKTWGFSRQMVVEACNRTMEAIHKPSFQYADRILEEWHKNGLRTLEEVAGAESRRKRPAAETKKRSNNQFHNFEERQTDYDAMILEQWQ</sequence>